<name>A0A401JA01_9PROT</name>
<protein>
    <submittedName>
        <fullName evidence="2">Possible lipase</fullName>
    </submittedName>
</protein>
<evidence type="ECO:0000256" key="1">
    <source>
        <dbReference type="SAM" id="Phobius"/>
    </source>
</evidence>
<keyword evidence="1" id="KW-0472">Membrane</keyword>
<keyword evidence="1" id="KW-0812">Transmembrane</keyword>
<dbReference type="RefSeq" id="WP_124703231.1">
    <property type="nucleotide sequence ID" value="NZ_BGOW01000001.1"/>
</dbReference>
<dbReference type="Pfam" id="PF14333">
    <property type="entry name" value="DUF4389"/>
    <property type="match status" value="1"/>
</dbReference>
<organism evidence="2 3">
    <name type="scientific">Sulfuriferula multivorans</name>
    <dbReference type="NCBI Taxonomy" id="1559896"/>
    <lineage>
        <taxon>Bacteria</taxon>
        <taxon>Pseudomonadati</taxon>
        <taxon>Pseudomonadota</taxon>
        <taxon>Betaproteobacteria</taxon>
        <taxon>Nitrosomonadales</taxon>
        <taxon>Sulfuricellaceae</taxon>
        <taxon>Sulfuriferula</taxon>
    </lineage>
</organism>
<dbReference type="InterPro" id="IPR025498">
    <property type="entry name" value="DUF4389"/>
</dbReference>
<evidence type="ECO:0000313" key="3">
    <source>
        <dbReference type="Proteomes" id="UP000286806"/>
    </source>
</evidence>
<keyword evidence="3" id="KW-1185">Reference proteome</keyword>
<keyword evidence="1" id="KW-1133">Transmembrane helix</keyword>
<evidence type="ECO:0000313" key="2">
    <source>
        <dbReference type="EMBL" id="GBL44400.1"/>
    </source>
</evidence>
<proteinExistence type="predicted"/>
<dbReference type="AlphaFoldDB" id="A0A401JA01"/>
<reference evidence="2 3" key="1">
    <citation type="journal article" date="2019" name="Front. Microbiol.">
        <title>Genomes of Neutrophilic Sulfur-Oxidizing Chemolithoautotrophs Representing 9 Proteobacterial Species From 8 Genera.</title>
        <authorList>
            <person name="Watanabe T."/>
            <person name="Kojima H."/>
            <person name="Umezawa K."/>
            <person name="Hori C."/>
            <person name="Takasuka T.E."/>
            <person name="Kato Y."/>
            <person name="Fukui M."/>
        </authorList>
    </citation>
    <scope>NUCLEOTIDE SEQUENCE [LARGE SCALE GENOMIC DNA]</scope>
    <source>
        <strain evidence="2 3">TTN</strain>
    </source>
</reference>
<dbReference type="Proteomes" id="UP000286806">
    <property type="component" value="Unassembled WGS sequence"/>
</dbReference>
<gene>
    <name evidence="2" type="ORF">SFMTTN_0195</name>
</gene>
<comment type="caution">
    <text evidence="2">The sequence shown here is derived from an EMBL/GenBank/DDBJ whole genome shotgun (WGS) entry which is preliminary data.</text>
</comment>
<accession>A0A401JA01</accession>
<sequence length="93" mass="10465">MNQDQIISNGTKRNIWVRGLFMLLMGLAYQVTGTLLCIVTVIQFVISLLSDAPNARLVSFGRSLGRYLQQIAYFLTFASEDTPFPFSEWPSDA</sequence>
<feature type="transmembrane region" description="Helical" evidence="1">
    <location>
        <begin position="20"/>
        <end position="46"/>
    </location>
</feature>
<dbReference type="OrthoDB" id="5766995at2"/>
<dbReference type="EMBL" id="BGOW01000001">
    <property type="protein sequence ID" value="GBL44400.1"/>
    <property type="molecule type" value="Genomic_DNA"/>
</dbReference>